<reference evidence="7 8" key="1">
    <citation type="journal article" date="2022" name="Int. J. Syst. Evol. Microbiol.">
        <title>Apilactobacillus apisilvae sp. nov., Nicolia spurrieriana gen. nov. sp. nov., Bombilactobacillus folatiphilus sp. nov. and Bombilactobacillus thymidiniphilus sp. nov., four new lactic acid bacterial isolates from stingless bees Tetragonula carbonaria and Austroplebeia australis.</title>
        <authorList>
            <person name="Oliphant S.A."/>
            <person name="Watson-Haigh N.S."/>
            <person name="Sumby K.M."/>
            <person name="Gardner J."/>
            <person name="Groom S."/>
            <person name="Jiranek V."/>
        </authorList>
    </citation>
    <scope>NUCLEOTIDE SEQUENCE [LARGE SCALE GENOMIC DNA]</scope>
    <source>
        <strain evidence="7 8">SG4_A1</strain>
    </source>
</reference>
<feature type="binding site" evidence="4">
    <location>
        <position position="389"/>
    </location>
    <ligand>
        <name>S-adenosyl-L-methionine</name>
        <dbReference type="ChEBI" id="CHEBI:59789"/>
    </ligand>
</feature>
<accession>A0ABY4PC65</accession>
<dbReference type="InterPro" id="IPR010280">
    <property type="entry name" value="U5_MeTrfase_fam"/>
</dbReference>
<dbReference type="Gene3D" id="2.40.50.1070">
    <property type="match status" value="1"/>
</dbReference>
<dbReference type="NCBIfam" id="TIGR00479">
    <property type="entry name" value="rumA"/>
    <property type="match status" value="1"/>
</dbReference>
<protein>
    <submittedName>
        <fullName evidence="7">23S rRNA (Uracil(1939)-C(5))-methyltransferase RlmD</fullName>
        <ecNumber evidence="7">2.1.1.190</ecNumber>
    </submittedName>
</protein>
<feature type="binding site" evidence="4">
    <location>
        <position position="320"/>
    </location>
    <ligand>
        <name>S-adenosyl-L-methionine</name>
        <dbReference type="ChEBI" id="CHEBI:59789"/>
    </ligand>
</feature>
<evidence type="ECO:0000256" key="1">
    <source>
        <dbReference type="ARBA" id="ARBA00022603"/>
    </source>
</evidence>
<feature type="active site" evidence="5">
    <location>
        <position position="416"/>
    </location>
</feature>
<dbReference type="InterPro" id="IPR012340">
    <property type="entry name" value="NA-bd_OB-fold"/>
</dbReference>
<dbReference type="EMBL" id="CP093365">
    <property type="protein sequence ID" value="UQS83258.1"/>
    <property type="molecule type" value="Genomic_DNA"/>
</dbReference>
<dbReference type="CDD" id="cd02440">
    <property type="entry name" value="AdoMet_MTases"/>
    <property type="match status" value="1"/>
</dbReference>
<feature type="domain" description="TRAM" evidence="6">
    <location>
        <begin position="7"/>
        <end position="65"/>
    </location>
</feature>
<dbReference type="GO" id="GO:0032259">
    <property type="term" value="P:methylation"/>
    <property type="evidence" value="ECO:0007669"/>
    <property type="project" value="UniProtKB-KW"/>
</dbReference>
<feature type="binding site" evidence="4">
    <location>
        <position position="291"/>
    </location>
    <ligand>
        <name>S-adenosyl-L-methionine</name>
        <dbReference type="ChEBI" id="CHEBI:59789"/>
    </ligand>
</feature>
<dbReference type="Proteomes" id="UP000831947">
    <property type="component" value="Chromosome"/>
</dbReference>
<name>A0ABY4PC65_9LACO</name>
<evidence type="ECO:0000313" key="8">
    <source>
        <dbReference type="Proteomes" id="UP000831947"/>
    </source>
</evidence>
<evidence type="ECO:0000313" key="7">
    <source>
        <dbReference type="EMBL" id="UQS83258.1"/>
    </source>
</evidence>
<gene>
    <name evidence="7" type="primary">rlmD</name>
    <name evidence="7" type="ORF">MOO47_05640</name>
</gene>
<evidence type="ECO:0000259" key="6">
    <source>
        <dbReference type="PROSITE" id="PS50926"/>
    </source>
</evidence>
<dbReference type="RefSeq" id="WP_249512484.1">
    <property type="nucleotide sequence ID" value="NZ_CP093365.1"/>
</dbReference>
<evidence type="ECO:0000256" key="5">
    <source>
        <dbReference type="PROSITE-ProRule" id="PRU10015"/>
    </source>
</evidence>
<sequence>MKNQTAVFQVGQKIKVTIKKLGINGEGIAYLQKKLVFITQALPQEIVTCEITQVKDHFLRAKVLQFHNFSSLRNLNPPELYGQVGGLELVHLKYPAQLKYKHDVIMQALTHFHPQDYQNFIVKPTIGMTNPWHYRNKAQFQLREIHNQIVCGLYQNQTHTVIDSLNMPTQKPLTLSILQRLVDIMTELAWPIYDPAHNSGIFKTVIVRESVADHNAQLTLVTNSWKVPHLSKFLSLLQERIPEVISLSQNFNPGETSLVWGDQTKLLWGKKYLHEQILGFDYLLSPQAFLQLNPHQTAKLYQTAIAALKLTPQDIVVDAYAGVGTIGIAIAKKVKQVIGSEIIPAAVNDAQLNIKLNKLSNITYEVGKTENLYPQWLQQGIKPTALIVDPPRTGLEKSFTQLLLKYCPAKMIYISCNPSTLARDLKILRKRYQVEFIQPFDMFPQTPQTEAVVSLRKM</sequence>
<dbReference type="Gene3D" id="3.40.50.150">
    <property type="entry name" value="Vaccinia Virus protein VP39"/>
    <property type="match status" value="1"/>
</dbReference>
<dbReference type="Pfam" id="PF01938">
    <property type="entry name" value="TRAM"/>
    <property type="match status" value="1"/>
</dbReference>
<evidence type="ECO:0000256" key="3">
    <source>
        <dbReference type="ARBA" id="ARBA00022691"/>
    </source>
</evidence>
<dbReference type="InterPro" id="IPR002792">
    <property type="entry name" value="TRAM_dom"/>
</dbReference>
<dbReference type="SUPFAM" id="SSF53335">
    <property type="entry name" value="S-adenosyl-L-methionine-dependent methyltransferases"/>
    <property type="match status" value="1"/>
</dbReference>
<proteinExistence type="inferred from homology"/>
<dbReference type="PROSITE" id="PS01230">
    <property type="entry name" value="TRMA_1"/>
    <property type="match status" value="1"/>
</dbReference>
<feature type="active site" description="Nucleophile" evidence="4">
    <location>
        <position position="416"/>
    </location>
</feature>
<dbReference type="SUPFAM" id="SSF50249">
    <property type="entry name" value="Nucleic acid-binding proteins"/>
    <property type="match status" value="1"/>
</dbReference>
<dbReference type="PANTHER" id="PTHR11061">
    <property type="entry name" value="RNA M5U METHYLTRANSFERASE"/>
    <property type="match status" value="1"/>
</dbReference>
<dbReference type="GO" id="GO:0008168">
    <property type="term" value="F:methyltransferase activity"/>
    <property type="evidence" value="ECO:0007669"/>
    <property type="project" value="UniProtKB-KW"/>
</dbReference>
<dbReference type="InterPro" id="IPR029063">
    <property type="entry name" value="SAM-dependent_MTases_sf"/>
</dbReference>
<dbReference type="PANTHER" id="PTHR11061:SF45">
    <property type="match status" value="1"/>
</dbReference>
<dbReference type="EC" id="2.1.1.190" evidence="7"/>
<dbReference type="PROSITE" id="PS50926">
    <property type="entry name" value="TRAM"/>
    <property type="match status" value="1"/>
</dbReference>
<comment type="similarity">
    <text evidence="4">Belongs to the class I-like SAM-binding methyltransferase superfamily. RNA M5U methyltransferase family.</text>
</comment>
<dbReference type="Gene3D" id="2.40.50.140">
    <property type="entry name" value="Nucleic acid-binding proteins"/>
    <property type="match status" value="1"/>
</dbReference>
<evidence type="ECO:0000256" key="2">
    <source>
        <dbReference type="ARBA" id="ARBA00022679"/>
    </source>
</evidence>
<dbReference type="PROSITE" id="PS51687">
    <property type="entry name" value="SAM_MT_RNA_M5U"/>
    <property type="match status" value="1"/>
</dbReference>
<keyword evidence="1 4" id="KW-0489">Methyltransferase</keyword>
<dbReference type="InterPro" id="IPR030390">
    <property type="entry name" value="MeTrfase_TrmA_AS"/>
</dbReference>
<keyword evidence="3 4" id="KW-0949">S-adenosyl-L-methionine</keyword>
<feature type="binding site" evidence="4">
    <location>
        <position position="341"/>
    </location>
    <ligand>
        <name>S-adenosyl-L-methionine</name>
        <dbReference type="ChEBI" id="CHEBI:59789"/>
    </ligand>
</feature>
<keyword evidence="2 4" id="KW-0808">Transferase</keyword>
<evidence type="ECO:0000256" key="4">
    <source>
        <dbReference type="PROSITE-ProRule" id="PRU01024"/>
    </source>
</evidence>
<keyword evidence="8" id="KW-1185">Reference proteome</keyword>
<dbReference type="Pfam" id="PF05958">
    <property type="entry name" value="tRNA_U5-meth_tr"/>
    <property type="match status" value="1"/>
</dbReference>
<organism evidence="7 8">
    <name type="scientific">Bombilactobacillus thymidiniphilus</name>
    <dbReference type="NCBI Taxonomy" id="2923363"/>
    <lineage>
        <taxon>Bacteria</taxon>
        <taxon>Bacillati</taxon>
        <taxon>Bacillota</taxon>
        <taxon>Bacilli</taxon>
        <taxon>Lactobacillales</taxon>
        <taxon>Lactobacillaceae</taxon>
        <taxon>Bombilactobacillus</taxon>
    </lineage>
</organism>